<evidence type="ECO:0000313" key="1">
    <source>
        <dbReference type="EMBL" id="VVA91990.1"/>
    </source>
</evidence>
<reference evidence="1" key="1">
    <citation type="submission" date="2019-07" db="EMBL/GenBank/DDBJ databases">
        <authorList>
            <person name="Dittberner H."/>
        </authorList>
    </citation>
    <scope>NUCLEOTIDE SEQUENCE [LARGE SCALE GENOMIC DNA]</scope>
</reference>
<name>A0A565ARE6_9BRAS</name>
<organism evidence="1 2">
    <name type="scientific">Arabis nemorensis</name>
    <dbReference type="NCBI Taxonomy" id="586526"/>
    <lineage>
        <taxon>Eukaryota</taxon>
        <taxon>Viridiplantae</taxon>
        <taxon>Streptophyta</taxon>
        <taxon>Embryophyta</taxon>
        <taxon>Tracheophyta</taxon>
        <taxon>Spermatophyta</taxon>
        <taxon>Magnoliopsida</taxon>
        <taxon>eudicotyledons</taxon>
        <taxon>Gunneridae</taxon>
        <taxon>Pentapetalae</taxon>
        <taxon>rosids</taxon>
        <taxon>malvids</taxon>
        <taxon>Brassicales</taxon>
        <taxon>Brassicaceae</taxon>
        <taxon>Arabideae</taxon>
        <taxon>Arabis</taxon>
    </lineage>
</organism>
<sequence length="114" mass="13830">MRQEVTSYSWTKKQILQLSQRHQRNHIHVMYDHDLRRKFAYANCGKEDARKEECGCRRGRWEGGNNRGEVIFCGRFYHKKPNKRKRGLRRIMPIIVIVLPPQRKDEWCGRRSFT</sequence>
<protein>
    <submittedName>
        <fullName evidence="1">Uncharacterized protein</fullName>
    </submittedName>
</protein>
<dbReference type="AlphaFoldDB" id="A0A565ARE6"/>
<accession>A0A565ARE6</accession>
<keyword evidence="2" id="KW-1185">Reference proteome</keyword>
<dbReference type="EMBL" id="CABITT030000001">
    <property type="protein sequence ID" value="VVA91990.1"/>
    <property type="molecule type" value="Genomic_DNA"/>
</dbReference>
<dbReference type="Proteomes" id="UP000489600">
    <property type="component" value="Unassembled WGS sequence"/>
</dbReference>
<comment type="caution">
    <text evidence="1">The sequence shown here is derived from an EMBL/GenBank/DDBJ whole genome shotgun (WGS) entry which is preliminary data.</text>
</comment>
<proteinExistence type="predicted"/>
<evidence type="ECO:0000313" key="2">
    <source>
        <dbReference type="Proteomes" id="UP000489600"/>
    </source>
</evidence>
<gene>
    <name evidence="1" type="ORF">ANE_LOCUS2435</name>
</gene>